<accession>A0ABV6VSE6</accession>
<feature type="signal peptide" evidence="1">
    <location>
        <begin position="1"/>
        <end position="23"/>
    </location>
</feature>
<sequence>MRRLAALLLAALVALLVGGLASAGADADVNGSTITLTSPAHPLEGDQLTFHFVTGAPGAKNWVGVYDGSRAPGNGASLVWQYTPGASGDVTLDTSGLTGGPYTAYLLADDGYGILATSAPFSFAVRPVPPPPHFAVANLGSRTLHPGDAAKVALAGLWMRPSGSTGGAPVFSRVSGDSWLDVSADGTVSGTAPARVPAHPAVLTVRATDSAGHSAQLTVEVPVVAARTHPRLKTASLNLWDAGSHVDNPLEKQIAVVLGDDLDVVGLQETGGSAARQLADALGWYAYQSPGDLGVISRYPLTDVQQPTAALPAAAVTVQLDATRSVRVWTAHLDETGYAPYAVCLDGESGAQALAAERTSVRAGQATALAAAMKADLAVAGRARQTPVVLAADLASPSDLDWTARTAAAHCGAGAVKWPVTATLAAAGLKDAYRAVHHDPAKFPGATWSPVLAQHPGGTSAEPQDRIDYVDYAGGLTPVQAQALVTGWPAAEPDTAGNGWPSDHAAAVALFTVN</sequence>
<dbReference type="InterPro" id="IPR036691">
    <property type="entry name" value="Endo/exonu/phosph_ase_sf"/>
</dbReference>
<keyword evidence="1" id="KW-0732">Signal</keyword>
<dbReference type="InterPro" id="IPR005135">
    <property type="entry name" value="Endo/exonuclease/phosphatase"/>
</dbReference>
<organism evidence="3 4">
    <name type="scientific">Streptacidiphilus cavernicola</name>
    <dbReference type="NCBI Taxonomy" id="3342716"/>
    <lineage>
        <taxon>Bacteria</taxon>
        <taxon>Bacillati</taxon>
        <taxon>Actinomycetota</taxon>
        <taxon>Actinomycetes</taxon>
        <taxon>Kitasatosporales</taxon>
        <taxon>Streptomycetaceae</taxon>
        <taxon>Streptacidiphilus</taxon>
    </lineage>
</organism>
<dbReference type="EMBL" id="JBHFAB010000005">
    <property type="protein sequence ID" value="MFC1416669.1"/>
    <property type="molecule type" value="Genomic_DNA"/>
</dbReference>
<dbReference type="RefSeq" id="WP_380534106.1">
    <property type="nucleotide sequence ID" value="NZ_JBHFAB010000005.1"/>
</dbReference>
<dbReference type="Proteomes" id="UP001592531">
    <property type="component" value="Unassembled WGS sequence"/>
</dbReference>
<keyword evidence="3" id="KW-0540">Nuclease</keyword>
<dbReference type="PANTHER" id="PTHR41349">
    <property type="match status" value="1"/>
</dbReference>
<name>A0ABV6VSE6_9ACTN</name>
<dbReference type="GO" id="GO:0004519">
    <property type="term" value="F:endonuclease activity"/>
    <property type="evidence" value="ECO:0007669"/>
    <property type="project" value="UniProtKB-KW"/>
</dbReference>
<reference evidence="3 4" key="1">
    <citation type="submission" date="2024-09" db="EMBL/GenBank/DDBJ databases">
        <authorList>
            <person name="Lee S.D."/>
        </authorList>
    </citation>
    <scope>NUCLEOTIDE SEQUENCE [LARGE SCALE GENOMIC DNA]</scope>
    <source>
        <strain evidence="3 4">N8-3</strain>
    </source>
</reference>
<dbReference type="Gene3D" id="3.60.10.10">
    <property type="entry name" value="Endonuclease/exonuclease/phosphatase"/>
    <property type="match status" value="1"/>
</dbReference>
<feature type="domain" description="Endonuclease/exonuclease/phosphatase" evidence="2">
    <location>
        <begin position="259"/>
        <end position="504"/>
    </location>
</feature>
<protein>
    <submittedName>
        <fullName evidence="3">Endonuclease/exonuclease/phosphatase family protein</fullName>
    </submittedName>
</protein>
<feature type="chain" id="PRO_5045258397" evidence="1">
    <location>
        <begin position="24"/>
        <end position="514"/>
    </location>
</feature>
<evidence type="ECO:0000256" key="1">
    <source>
        <dbReference type="SAM" id="SignalP"/>
    </source>
</evidence>
<evidence type="ECO:0000313" key="4">
    <source>
        <dbReference type="Proteomes" id="UP001592531"/>
    </source>
</evidence>
<keyword evidence="4" id="KW-1185">Reference proteome</keyword>
<proteinExistence type="predicted"/>
<dbReference type="PANTHER" id="PTHR41349:SF1">
    <property type="entry name" value="PROTEIN CBG08683"/>
    <property type="match status" value="1"/>
</dbReference>
<keyword evidence="3" id="KW-0255">Endonuclease</keyword>
<evidence type="ECO:0000259" key="2">
    <source>
        <dbReference type="Pfam" id="PF03372"/>
    </source>
</evidence>
<keyword evidence="3" id="KW-0378">Hydrolase</keyword>
<comment type="caution">
    <text evidence="3">The sequence shown here is derived from an EMBL/GenBank/DDBJ whole genome shotgun (WGS) entry which is preliminary data.</text>
</comment>
<dbReference type="Pfam" id="PF03372">
    <property type="entry name" value="Exo_endo_phos"/>
    <property type="match status" value="1"/>
</dbReference>
<evidence type="ECO:0000313" key="3">
    <source>
        <dbReference type="EMBL" id="MFC1416669.1"/>
    </source>
</evidence>
<dbReference type="SUPFAM" id="SSF56219">
    <property type="entry name" value="DNase I-like"/>
    <property type="match status" value="1"/>
</dbReference>
<gene>
    <name evidence="3" type="ORF">ACEZDE_08445</name>
</gene>